<comment type="caution">
    <text evidence="2">The sequence shown here is derived from an EMBL/GenBank/DDBJ whole genome shotgun (WGS) entry which is preliminary data.</text>
</comment>
<dbReference type="Proteomes" id="UP001187471">
    <property type="component" value="Unassembled WGS sequence"/>
</dbReference>
<protein>
    <submittedName>
        <fullName evidence="2">Uncharacterized protein</fullName>
    </submittedName>
</protein>
<evidence type="ECO:0000313" key="2">
    <source>
        <dbReference type="EMBL" id="KAK2977733.1"/>
    </source>
</evidence>
<dbReference type="EMBL" id="JAVXUO010001957">
    <property type="protein sequence ID" value="KAK2977733.1"/>
    <property type="molecule type" value="Genomic_DNA"/>
</dbReference>
<proteinExistence type="predicted"/>
<sequence>MHCVTAADHDQSNGRTTVNTGGPRRKCYPGNCTQLSLVKVCGFGALRTGTVKTSPYKKSFMKCCCLGTLVNADIAVTSDWVTVVNQALLMGSIFLTYMAGVIPAEKSRLSYQKGISSGCEVPEEISFSGSGTNNDDEINFGFPWDIVKGKLMDTLNTIGRGGDLGNKGFEHEQRRPSSLYAVAEGPRFRLLWASYQWLNKEAGTWSITNVDNISEKSDTLSPLKVFSEIIQKSYQSVSTGWLKEELCLRNSDCDKALLSTMVEKLNGYDSILQNIKKLGKEDLYAELICVLRFGSLRQDCCYDYSFFTIHGVSLLEDLVITLADGIASMYVELISVDGNMSNEMNRLGLSLCTLSTRALQRLRNEVVLSQWLYQNMEAVASMYEDRFDLRTLQTQLVEEPRKSETDNFSWWKKLSMRESLPESSPSRFAVISYISIPVKRTRELRALTGWRYYYSLFLELTDITMPLIRTVVAKVSDAVSFFLVYLIGRSLGLICTGIRQSLRWNNTPLYKRRYESWLAQSNNNTLYKVEF</sequence>
<organism evidence="2 3">
    <name type="scientific">Escallonia rubra</name>
    <dbReference type="NCBI Taxonomy" id="112253"/>
    <lineage>
        <taxon>Eukaryota</taxon>
        <taxon>Viridiplantae</taxon>
        <taxon>Streptophyta</taxon>
        <taxon>Embryophyta</taxon>
        <taxon>Tracheophyta</taxon>
        <taxon>Spermatophyta</taxon>
        <taxon>Magnoliopsida</taxon>
        <taxon>eudicotyledons</taxon>
        <taxon>Gunneridae</taxon>
        <taxon>Pentapetalae</taxon>
        <taxon>asterids</taxon>
        <taxon>campanulids</taxon>
        <taxon>Escalloniales</taxon>
        <taxon>Escalloniaceae</taxon>
        <taxon>Escallonia</taxon>
    </lineage>
</organism>
<dbReference type="AlphaFoldDB" id="A0AA88QWG9"/>
<gene>
    <name evidence="2" type="ORF">RJ640_026976</name>
</gene>
<dbReference type="Pfam" id="PF12452">
    <property type="entry name" value="DUF3685"/>
    <property type="match status" value="2"/>
</dbReference>
<keyword evidence="3" id="KW-1185">Reference proteome</keyword>
<name>A0AA88QWG9_9ASTE</name>
<accession>A0AA88QWG9</accession>
<feature type="region of interest" description="Disordered" evidence="1">
    <location>
        <begin position="1"/>
        <end position="20"/>
    </location>
</feature>
<dbReference type="InterPro" id="IPR022552">
    <property type="entry name" value="UPF_Ycf55"/>
</dbReference>
<dbReference type="PANTHER" id="PTHR36807">
    <property type="entry name" value="PHOSPHOGLYCOLATE PHOSPHATASE"/>
    <property type="match status" value="1"/>
</dbReference>
<evidence type="ECO:0000256" key="1">
    <source>
        <dbReference type="SAM" id="MobiDB-lite"/>
    </source>
</evidence>
<dbReference type="PANTHER" id="PTHR36807:SF2">
    <property type="entry name" value="PHOSPHOGLYCOLATE PHOSPHATASE"/>
    <property type="match status" value="1"/>
</dbReference>
<reference evidence="2" key="1">
    <citation type="submission" date="2022-12" db="EMBL/GenBank/DDBJ databases">
        <title>Draft genome assemblies for two species of Escallonia (Escalloniales).</title>
        <authorList>
            <person name="Chanderbali A."/>
            <person name="Dervinis C."/>
            <person name="Anghel I."/>
            <person name="Soltis D."/>
            <person name="Soltis P."/>
            <person name="Zapata F."/>
        </authorList>
    </citation>
    <scope>NUCLEOTIDE SEQUENCE</scope>
    <source>
        <strain evidence="2">UCBG92.1500</strain>
        <tissue evidence="2">Leaf</tissue>
    </source>
</reference>
<evidence type="ECO:0000313" key="3">
    <source>
        <dbReference type="Proteomes" id="UP001187471"/>
    </source>
</evidence>